<name>A0AAQ3KBG6_9LILI</name>
<evidence type="ECO:0000256" key="1">
    <source>
        <dbReference type="SAM" id="MobiDB-lite"/>
    </source>
</evidence>
<organism evidence="2 3">
    <name type="scientific">Canna indica</name>
    <name type="common">Indian-shot</name>
    <dbReference type="NCBI Taxonomy" id="4628"/>
    <lineage>
        <taxon>Eukaryota</taxon>
        <taxon>Viridiplantae</taxon>
        <taxon>Streptophyta</taxon>
        <taxon>Embryophyta</taxon>
        <taxon>Tracheophyta</taxon>
        <taxon>Spermatophyta</taxon>
        <taxon>Magnoliopsida</taxon>
        <taxon>Liliopsida</taxon>
        <taxon>Zingiberales</taxon>
        <taxon>Cannaceae</taxon>
        <taxon>Canna</taxon>
    </lineage>
</organism>
<evidence type="ECO:0000313" key="3">
    <source>
        <dbReference type="Proteomes" id="UP001327560"/>
    </source>
</evidence>
<keyword evidence="3" id="KW-1185">Reference proteome</keyword>
<gene>
    <name evidence="2" type="ORF">Cni_G14196</name>
</gene>
<evidence type="ECO:0000313" key="2">
    <source>
        <dbReference type="EMBL" id="WOL05467.1"/>
    </source>
</evidence>
<feature type="compositionally biased region" description="Basic and acidic residues" evidence="1">
    <location>
        <begin position="19"/>
        <end position="34"/>
    </location>
</feature>
<sequence>MGLLRKIVGFLGSSREEIAKEARHSKGRGKDEAGGRTGASPASSGGSARGFSMQVPVGPVLVPCDSGEGGVQGFRWFTRRLHIDEDGDVADEFIVKS</sequence>
<feature type="compositionally biased region" description="Low complexity" evidence="1">
    <location>
        <begin position="38"/>
        <end position="50"/>
    </location>
</feature>
<protein>
    <submittedName>
        <fullName evidence="2">Uncharacterized protein</fullName>
    </submittedName>
</protein>
<dbReference type="PANTHER" id="PTHR35750:SF1">
    <property type="entry name" value="PHOSPHOLIPID HYDROPEROXIDE GLUTATHIONE PEROXIDASE"/>
    <property type="match status" value="1"/>
</dbReference>
<reference evidence="2 3" key="1">
    <citation type="submission" date="2023-10" db="EMBL/GenBank/DDBJ databases">
        <title>Chromosome-scale genome assembly provides insights into flower coloration mechanisms of Canna indica.</title>
        <authorList>
            <person name="Li C."/>
        </authorList>
    </citation>
    <scope>NUCLEOTIDE SEQUENCE [LARGE SCALE GENOMIC DNA]</scope>
    <source>
        <tissue evidence="2">Flower</tissue>
    </source>
</reference>
<dbReference type="PANTHER" id="PTHR35750">
    <property type="entry name" value="PHOSPHOLIPID HYDROPEROXIDE GLUTATHIONE PEROXIDASE"/>
    <property type="match status" value="1"/>
</dbReference>
<dbReference type="EMBL" id="CP136893">
    <property type="protein sequence ID" value="WOL05467.1"/>
    <property type="molecule type" value="Genomic_DNA"/>
</dbReference>
<accession>A0AAQ3KBG6</accession>
<proteinExistence type="predicted"/>
<feature type="region of interest" description="Disordered" evidence="1">
    <location>
        <begin position="19"/>
        <end position="51"/>
    </location>
</feature>
<dbReference type="AlphaFoldDB" id="A0AAQ3KBG6"/>
<dbReference type="Proteomes" id="UP001327560">
    <property type="component" value="Chromosome 4"/>
</dbReference>